<gene>
    <name evidence="3" type="ORF">H9742_01955</name>
</gene>
<dbReference type="GO" id="GO:1990904">
    <property type="term" value="C:ribonucleoprotein complex"/>
    <property type="evidence" value="ECO:0007669"/>
    <property type="project" value="UniProtKB-KW"/>
</dbReference>
<evidence type="ECO:0000313" key="3">
    <source>
        <dbReference type="EMBL" id="HIW80282.1"/>
    </source>
</evidence>
<dbReference type="AlphaFoldDB" id="A0A9D1R3G3"/>
<reference evidence="3" key="1">
    <citation type="journal article" date="2021" name="PeerJ">
        <title>Extensive microbial diversity within the chicken gut microbiome revealed by metagenomics and culture.</title>
        <authorList>
            <person name="Gilroy R."/>
            <person name="Ravi A."/>
            <person name="Getino M."/>
            <person name="Pursley I."/>
            <person name="Horton D.L."/>
            <person name="Alikhan N.F."/>
            <person name="Baker D."/>
            <person name="Gharbi K."/>
            <person name="Hall N."/>
            <person name="Watson M."/>
            <person name="Adriaenssens E.M."/>
            <person name="Foster-Nyarko E."/>
            <person name="Jarju S."/>
            <person name="Secka A."/>
            <person name="Antonio M."/>
            <person name="Oren A."/>
            <person name="Chaudhuri R.R."/>
            <person name="La Ragione R."/>
            <person name="Hildebrand F."/>
            <person name="Pallen M.J."/>
        </authorList>
    </citation>
    <scope>NUCLEOTIDE SEQUENCE</scope>
    <source>
        <strain evidence="3">CHK195-6426</strain>
    </source>
</reference>
<proteinExistence type="predicted"/>
<evidence type="ECO:0000256" key="1">
    <source>
        <dbReference type="ARBA" id="ARBA00022980"/>
    </source>
</evidence>
<evidence type="ECO:0000313" key="4">
    <source>
        <dbReference type="Proteomes" id="UP000824265"/>
    </source>
</evidence>
<name>A0A9D1R3G3_9FIRM</name>
<comment type="caution">
    <text evidence="3">The sequence shown here is derived from an EMBL/GenBank/DDBJ whole genome shotgun (WGS) entry which is preliminary data.</text>
</comment>
<dbReference type="SUPFAM" id="SSF50104">
    <property type="entry name" value="Translation proteins SH3-like domain"/>
    <property type="match status" value="1"/>
</dbReference>
<dbReference type="InterPro" id="IPR041985">
    <property type="entry name" value="Ribosomal_eL14_KOW"/>
</dbReference>
<sequence>MTGNFAFSKAGHDKGKLYVIVAEEQDYVYLCDGRLKKIDAPKKKRKKHIQIVNRRVGEELLAGLEKRETMLDEQIKYAIKQYEKEKE</sequence>
<dbReference type="InterPro" id="IPR008991">
    <property type="entry name" value="Translation_prot_SH3-like_sf"/>
</dbReference>
<dbReference type="Proteomes" id="UP000824265">
    <property type="component" value="Unassembled WGS sequence"/>
</dbReference>
<dbReference type="RefSeq" id="WP_318703336.1">
    <property type="nucleotide sequence ID" value="NZ_CALWMU010000050.1"/>
</dbReference>
<dbReference type="GO" id="GO:0005840">
    <property type="term" value="C:ribosome"/>
    <property type="evidence" value="ECO:0007669"/>
    <property type="project" value="UniProtKB-KW"/>
</dbReference>
<accession>A0A9D1R3G3</accession>
<dbReference type="EMBL" id="DXGH01000010">
    <property type="protein sequence ID" value="HIW80282.1"/>
    <property type="molecule type" value="Genomic_DNA"/>
</dbReference>
<keyword evidence="2" id="KW-0687">Ribonucleoprotein</keyword>
<protein>
    <submittedName>
        <fullName evidence="3">KOW domain-containing RNA-binding protein</fullName>
    </submittedName>
</protein>
<keyword evidence="1" id="KW-0689">Ribosomal protein</keyword>
<organism evidence="3 4">
    <name type="scientific">Candidatus Acetatifactor stercoripullorum</name>
    <dbReference type="NCBI Taxonomy" id="2838414"/>
    <lineage>
        <taxon>Bacteria</taxon>
        <taxon>Bacillati</taxon>
        <taxon>Bacillota</taxon>
        <taxon>Clostridia</taxon>
        <taxon>Lachnospirales</taxon>
        <taxon>Lachnospiraceae</taxon>
        <taxon>Acetatifactor</taxon>
    </lineage>
</organism>
<evidence type="ECO:0000256" key="2">
    <source>
        <dbReference type="ARBA" id="ARBA00023274"/>
    </source>
</evidence>
<dbReference type="CDD" id="cd06088">
    <property type="entry name" value="KOW_RPL14"/>
    <property type="match status" value="1"/>
</dbReference>
<reference evidence="3" key="2">
    <citation type="submission" date="2021-04" db="EMBL/GenBank/DDBJ databases">
        <authorList>
            <person name="Gilroy R."/>
        </authorList>
    </citation>
    <scope>NUCLEOTIDE SEQUENCE</scope>
    <source>
        <strain evidence="3">CHK195-6426</strain>
    </source>
</reference>